<proteinExistence type="inferred from homology"/>
<evidence type="ECO:0000259" key="5">
    <source>
        <dbReference type="Pfam" id="PF07992"/>
    </source>
</evidence>
<evidence type="ECO:0000313" key="7">
    <source>
        <dbReference type="Proteomes" id="UP000789396"/>
    </source>
</evidence>
<keyword evidence="2" id="KW-0285">Flavoprotein</keyword>
<name>A0A9N9K815_9GLOM</name>
<feature type="non-terminal residue" evidence="6">
    <location>
        <position position="156"/>
    </location>
</feature>
<sequence length="156" mass="16814">MAAKQNIIIIGGGYGGITVATKLESALHKTHQIILIERKTYFYHSVGSLRAVVEDGFENKIMIPYNKLFKHGGKVVHATVTAIDEKEVTVSTETELGTHIPFAFLIIATGSNYPKPGKLTAENKEEGVIDLVTQRNALKNAKKILIMGGGPVGIGT</sequence>
<dbReference type="GO" id="GO:0004174">
    <property type="term" value="F:electron-transferring-flavoprotein dehydrogenase activity"/>
    <property type="evidence" value="ECO:0007669"/>
    <property type="project" value="TreeGrafter"/>
</dbReference>
<comment type="similarity">
    <text evidence="1">Belongs to the FAD-dependent oxidoreductase family.</text>
</comment>
<evidence type="ECO:0000256" key="4">
    <source>
        <dbReference type="ARBA" id="ARBA00023002"/>
    </source>
</evidence>
<dbReference type="Proteomes" id="UP000789396">
    <property type="component" value="Unassembled WGS sequence"/>
</dbReference>
<organism evidence="6 7">
    <name type="scientific">Racocetra fulgida</name>
    <dbReference type="NCBI Taxonomy" id="60492"/>
    <lineage>
        <taxon>Eukaryota</taxon>
        <taxon>Fungi</taxon>
        <taxon>Fungi incertae sedis</taxon>
        <taxon>Mucoromycota</taxon>
        <taxon>Glomeromycotina</taxon>
        <taxon>Glomeromycetes</taxon>
        <taxon>Diversisporales</taxon>
        <taxon>Gigasporaceae</taxon>
        <taxon>Racocetra</taxon>
    </lineage>
</organism>
<evidence type="ECO:0000256" key="2">
    <source>
        <dbReference type="ARBA" id="ARBA00022630"/>
    </source>
</evidence>
<dbReference type="GO" id="GO:0005737">
    <property type="term" value="C:cytoplasm"/>
    <property type="evidence" value="ECO:0007669"/>
    <property type="project" value="TreeGrafter"/>
</dbReference>
<dbReference type="EMBL" id="CAJVPZ010085960">
    <property type="protein sequence ID" value="CAG8811799.1"/>
    <property type="molecule type" value="Genomic_DNA"/>
</dbReference>
<dbReference type="InterPro" id="IPR036188">
    <property type="entry name" value="FAD/NAD-bd_sf"/>
</dbReference>
<dbReference type="PRINTS" id="PR00469">
    <property type="entry name" value="PNDRDTASEII"/>
</dbReference>
<keyword evidence="4" id="KW-0560">Oxidoreductase</keyword>
<dbReference type="Pfam" id="PF07992">
    <property type="entry name" value="Pyr_redox_2"/>
    <property type="match status" value="1"/>
</dbReference>
<dbReference type="SUPFAM" id="SSF51905">
    <property type="entry name" value="FAD/NAD(P)-binding domain"/>
    <property type="match status" value="1"/>
</dbReference>
<dbReference type="OrthoDB" id="202203at2759"/>
<dbReference type="Gene3D" id="3.50.50.100">
    <property type="match status" value="1"/>
</dbReference>
<dbReference type="AlphaFoldDB" id="A0A9N9K815"/>
<gene>
    <name evidence="6" type="ORF">RFULGI_LOCUS18834</name>
</gene>
<evidence type="ECO:0000256" key="3">
    <source>
        <dbReference type="ARBA" id="ARBA00022827"/>
    </source>
</evidence>
<keyword evidence="7" id="KW-1185">Reference proteome</keyword>
<keyword evidence="3" id="KW-0274">FAD</keyword>
<accession>A0A9N9K815</accession>
<comment type="caution">
    <text evidence="6">The sequence shown here is derived from an EMBL/GenBank/DDBJ whole genome shotgun (WGS) entry which is preliminary data.</text>
</comment>
<reference evidence="6" key="1">
    <citation type="submission" date="2021-06" db="EMBL/GenBank/DDBJ databases">
        <authorList>
            <person name="Kallberg Y."/>
            <person name="Tangrot J."/>
            <person name="Rosling A."/>
        </authorList>
    </citation>
    <scope>NUCLEOTIDE SEQUENCE</scope>
    <source>
        <strain evidence="6">IN212</strain>
    </source>
</reference>
<protein>
    <submittedName>
        <fullName evidence="6">17324_t:CDS:1</fullName>
    </submittedName>
</protein>
<dbReference type="PANTHER" id="PTHR43735:SF3">
    <property type="entry name" value="FERROPTOSIS SUPPRESSOR PROTEIN 1"/>
    <property type="match status" value="1"/>
</dbReference>
<dbReference type="PRINTS" id="PR00368">
    <property type="entry name" value="FADPNR"/>
</dbReference>
<dbReference type="InterPro" id="IPR023753">
    <property type="entry name" value="FAD/NAD-binding_dom"/>
</dbReference>
<dbReference type="GO" id="GO:0050660">
    <property type="term" value="F:flavin adenine dinucleotide binding"/>
    <property type="evidence" value="ECO:0007669"/>
    <property type="project" value="TreeGrafter"/>
</dbReference>
<feature type="domain" description="FAD/NAD(P)-binding" evidence="5">
    <location>
        <begin position="6"/>
        <end position="154"/>
    </location>
</feature>
<dbReference type="PANTHER" id="PTHR43735">
    <property type="entry name" value="APOPTOSIS-INDUCING FACTOR 1"/>
    <property type="match status" value="1"/>
</dbReference>
<evidence type="ECO:0000256" key="1">
    <source>
        <dbReference type="ARBA" id="ARBA00006442"/>
    </source>
</evidence>
<evidence type="ECO:0000313" key="6">
    <source>
        <dbReference type="EMBL" id="CAG8811799.1"/>
    </source>
</evidence>